<evidence type="ECO:0000256" key="7">
    <source>
        <dbReference type="ARBA" id="ARBA00022786"/>
    </source>
</evidence>
<dbReference type="InterPro" id="IPR031127">
    <property type="entry name" value="E3_UB_ligase_RBR"/>
</dbReference>
<dbReference type="GO" id="GO:0016567">
    <property type="term" value="P:protein ubiquitination"/>
    <property type="evidence" value="ECO:0007669"/>
    <property type="project" value="InterPro"/>
</dbReference>
<sequence length="321" mass="36223">MAISAKRLVAATRRARVRPTPPAIDQPVLIPPIIISPIIQDINPSVVTEDDLYRLPPIMEPLPALSSSEPPSTSSSPAEPRCMVCFEPKPLTAIGTSNCSHDSRVCEECLERHIEISVCDRGFTNVTCPLLSCNEVLSYEDILAGVHNKDVLSRYERLLLRRTLDQLPNFVWCKNPRCSSGQFHDNDPTSCPNVKCNACGHESCFAHDIPWHQGYTCSQYDSKMKRSVQSGKIRANEVYISKHAKACPNPDCGRMIEKGYGCDHMTCMGPMGCGHEFCWCCLADYKPIHEQGNHLHKRRCRHYDSRFKLAMKRVLVWILRL</sequence>
<evidence type="ECO:0000256" key="5">
    <source>
        <dbReference type="ARBA" id="ARBA00022737"/>
    </source>
</evidence>
<dbReference type="Gene3D" id="1.20.120.1750">
    <property type="match status" value="1"/>
</dbReference>
<name>A0A0K6FW37_9AGAM</name>
<evidence type="ECO:0000256" key="3">
    <source>
        <dbReference type="ARBA" id="ARBA00022679"/>
    </source>
</evidence>
<proteinExistence type="predicted"/>
<dbReference type="Pfam" id="PF01485">
    <property type="entry name" value="IBR"/>
    <property type="match status" value="2"/>
</dbReference>
<comment type="catalytic activity">
    <reaction evidence="1">
        <text>[E2 ubiquitin-conjugating enzyme]-S-ubiquitinyl-L-cysteine + [acceptor protein]-L-lysine = [E2 ubiquitin-conjugating enzyme]-L-cysteine + [acceptor protein]-N(6)-ubiquitinyl-L-lysine.</text>
        <dbReference type="EC" id="2.3.2.31"/>
    </reaction>
</comment>
<dbReference type="PANTHER" id="PTHR11685">
    <property type="entry name" value="RBR FAMILY RING FINGER AND IBR DOMAIN-CONTAINING"/>
    <property type="match status" value="1"/>
</dbReference>
<dbReference type="GO" id="GO:0061630">
    <property type="term" value="F:ubiquitin protein ligase activity"/>
    <property type="evidence" value="ECO:0007669"/>
    <property type="project" value="UniProtKB-EC"/>
</dbReference>
<dbReference type="Gene3D" id="3.30.40.10">
    <property type="entry name" value="Zinc/RING finger domain, C3HC4 (zinc finger)"/>
    <property type="match status" value="1"/>
</dbReference>
<evidence type="ECO:0000256" key="8">
    <source>
        <dbReference type="ARBA" id="ARBA00022833"/>
    </source>
</evidence>
<evidence type="ECO:0000256" key="2">
    <source>
        <dbReference type="ARBA" id="ARBA00012251"/>
    </source>
</evidence>
<keyword evidence="8" id="KW-0862">Zinc</keyword>
<keyword evidence="11" id="KW-1185">Reference proteome</keyword>
<keyword evidence="7" id="KW-0833">Ubl conjugation pathway</keyword>
<dbReference type="InterPro" id="IPR013083">
    <property type="entry name" value="Znf_RING/FYVE/PHD"/>
</dbReference>
<dbReference type="SMART" id="SM00647">
    <property type="entry name" value="IBR"/>
    <property type="match status" value="2"/>
</dbReference>
<reference evidence="10 11" key="1">
    <citation type="submission" date="2015-07" db="EMBL/GenBank/DDBJ databases">
        <authorList>
            <person name="Noorani M."/>
        </authorList>
    </citation>
    <scope>NUCLEOTIDE SEQUENCE [LARGE SCALE GENOMIC DNA]</scope>
    <source>
        <strain evidence="10">BBA 69670</strain>
    </source>
</reference>
<dbReference type="AlphaFoldDB" id="A0A0K6FW37"/>
<dbReference type="InterPro" id="IPR044066">
    <property type="entry name" value="TRIAD_supradom"/>
</dbReference>
<evidence type="ECO:0000259" key="9">
    <source>
        <dbReference type="PROSITE" id="PS51873"/>
    </source>
</evidence>
<evidence type="ECO:0000256" key="4">
    <source>
        <dbReference type="ARBA" id="ARBA00022723"/>
    </source>
</evidence>
<evidence type="ECO:0000256" key="1">
    <source>
        <dbReference type="ARBA" id="ARBA00001798"/>
    </source>
</evidence>
<keyword evidence="4" id="KW-0479">Metal-binding</keyword>
<dbReference type="GO" id="GO:0008270">
    <property type="term" value="F:zinc ion binding"/>
    <property type="evidence" value="ECO:0007669"/>
    <property type="project" value="UniProtKB-KW"/>
</dbReference>
<dbReference type="CDD" id="cd20335">
    <property type="entry name" value="BRcat_RBR"/>
    <property type="match status" value="1"/>
</dbReference>
<dbReference type="PROSITE" id="PS51873">
    <property type="entry name" value="TRIAD"/>
    <property type="match status" value="1"/>
</dbReference>
<dbReference type="Proteomes" id="UP000044841">
    <property type="component" value="Unassembled WGS sequence"/>
</dbReference>
<protein>
    <recommendedName>
        <fullName evidence="2">RBR-type E3 ubiquitin transferase</fullName>
        <ecNumber evidence="2">2.3.2.31</ecNumber>
    </recommendedName>
</protein>
<keyword evidence="5" id="KW-0677">Repeat</keyword>
<gene>
    <name evidence="10" type="ORF">RSOLAG22IIIB_00774</name>
</gene>
<accession>A0A0K6FW37</accession>
<evidence type="ECO:0000313" key="10">
    <source>
        <dbReference type="EMBL" id="CUA70411.1"/>
    </source>
</evidence>
<keyword evidence="6" id="KW-0863">Zinc-finger</keyword>
<evidence type="ECO:0000313" key="11">
    <source>
        <dbReference type="Proteomes" id="UP000044841"/>
    </source>
</evidence>
<dbReference type="EMBL" id="CYGV01001112">
    <property type="protein sequence ID" value="CUA70411.1"/>
    <property type="molecule type" value="Genomic_DNA"/>
</dbReference>
<keyword evidence="3" id="KW-0808">Transferase</keyword>
<evidence type="ECO:0000256" key="6">
    <source>
        <dbReference type="ARBA" id="ARBA00022771"/>
    </source>
</evidence>
<organism evidence="10 11">
    <name type="scientific">Rhizoctonia solani</name>
    <dbReference type="NCBI Taxonomy" id="456999"/>
    <lineage>
        <taxon>Eukaryota</taxon>
        <taxon>Fungi</taxon>
        <taxon>Dikarya</taxon>
        <taxon>Basidiomycota</taxon>
        <taxon>Agaricomycotina</taxon>
        <taxon>Agaricomycetes</taxon>
        <taxon>Cantharellales</taxon>
        <taxon>Ceratobasidiaceae</taxon>
        <taxon>Rhizoctonia</taxon>
    </lineage>
</organism>
<dbReference type="InterPro" id="IPR002867">
    <property type="entry name" value="IBR_dom"/>
</dbReference>
<dbReference type="EC" id="2.3.2.31" evidence="2"/>
<feature type="domain" description="RING-type" evidence="9">
    <location>
        <begin position="78"/>
        <end position="300"/>
    </location>
</feature>
<dbReference type="SUPFAM" id="SSF57850">
    <property type="entry name" value="RING/U-box"/>
    <property type="match status" value="3"/>
</dbReference>